<dbReference type="EMBL" id="GACK01008086">
    <property type="protein sequence ID" value="JAA56948.1"/>
    <property type="molecule type" value="mRNA"/>
</dbReference>
<evidence type="ECO:0000259" key="2">
    <source>
        <dbReference type="PROSITE" id="PS50010"/>
    </source>
</evidence>
<dbReference type="CDD" id="cd00160">
    <property type="entry name" value="RhoGEF"/>
    <property type="match status" value="1"/>
</dbReference>
<feature type="compositionally biased region" description="Basic and acidic residues" evidence="1">
    <location>
        <begin position="1"/>
        <end position="11"/>
    </location>
</feature>
<feature type="region of interest" description="Disordered" evidence="1">
    <location>
        <begin position="1089"/>
        <end position="1154"/>
    </location>
</feature>
<dbReference type="InterPro" id="IPR029071">
    <property type="entry name" value="Ubiquitin-like_domsf"/>
</dbReference>
<dbReference type="SMART" id="SM00325">
    <property type="entry name" value="RhoGEF"/>
    <property type="match status" value="1"/>
</dbReference>
<dbReference type="InterPro" id="IPR040181">
    <property type="entry name" value="PKHG5/7"/>
</dbReference>
<dbReference type="SUPFAM" id="SSF50729">
    <property type="entry name" value="PH domain-like"/>
    <property type="match status" value="1"/>
</dbReference>
<dbReference type="GO" id="GO:0030139">
    <property type="term" value="C:endocytic vesicle"/>
    <property type="evidence" value="ECO:0007669"/>
    <property type="project" value="TreeGrafter"/>
</dbReference>
<dbReference type="Gene3D" id="1.20.900.10">
    <property type="entry name" value="Dbl homology (DH) domain"/>
    <property type="match status" value="1"/>
</dbReference>
<feature type="region of interest" description="Disordered" evidence="1">
    <location>
        <begin position="1241"/>
        <end position="1265"/>
    </location>
</feature>
<feature type="compositionally biased region" description="Low complexity" evidence="1">
    <location>
        <begin position="105"/>
        <end position="118"/>
    </location>
</feature>
<feature type="region of interest" description="Disordered" evidence="1">
    <location>
        <begin position="351"/>
        <end position="433"/>
    </location>
</feature>
<feature type="compositionally biased region" description="Basic and acidic residues" evidence="1">
    <location>
        <begin position="386"/>
        <end position="395"/>
    </location>
</feature>
<dbReference type="Pfam" id="PF00621">
    <property type="entry name" value="RhoGEF"/>
    <property type="match status" value="1"/>
</dbReference>
<dbReference type="SUPFAM" id="SSF48065">
    <property type="entry name" value="DBL homology domain (DH-domain)"/>
    <property type="match status" value="1"/>
</dbReference>
<name>L7M1D1_RHIPC</name>
<dbReference type="GO" id="GO:0043542">
    <property type="term" value="P:endothelial cell migration"/>
    <property type="evidence" value="ECO:0007669"/>
    <property type="project" value="TreeGrafter"/>
</dbReference>
<feature type="region of interest" description="Disordered" evidence="1">
    <location>
        <begin position="100"/>
        <end position="271"/>
    </location>
</feature>
<feature type="region of interest" description="Disordered" evidence="1">
    <location>
        <begin position="958"/>
        <end position="984"/>
    </location>
</feature>
<dbReference type="GO" id="GO:0030424">
    <property type="term" value="C:axon"/>
    <property type="evidence" value="ECO:0007669"/>
    <property type="project" value="TreeGrafter"/>
</dbReference>
<protein>
    <submittedName>
        <fullName evidence="3">Putative guanine nucleotide exchange factor</fullName>
    </submittedName>
</protein>
<dbReference type="SUPFAM" id="SSF54236">
    <property type="entry name" value="Ubiquitin-like"/>
    <property type="match status" value="1"/>
</dbReference>
<feature type="region of interest" description="Disordered" evidence="1">
    <location>
        <begin position="901"/>
        <end position="927"/>
    </location>
</feature>
<sequence>MDGKEGTRRESSVTSKLAGMASSSWRKRQLDKLATLVECSRVSSRQAGLLTAWVADMIRESCGAVDTAPGAVAATDLTGTSLGRSSRNGSAYTLYEDEDGCPVFPESESAPSHHPSAADSLQPRHRGSLTGAQSVPFGISELGNDDSSPDEKKDVYARFFARKTRTLEKASPGSSKQKAVKSLRSKGRDLSLAHRSKSLTQIDCLEGGMSRRDDEPSGGSSPSDASGQPQSLQSQPSQSSPSHQPPPSPDRLSVPDDAPPQRSRLRHSSRVPSQEYLAVAIEDDVGDIQLQESIPAVKGVVLRDALTSLLERRGLDLSAVQVLQESNRRPANLSHETHKFAGQQLRVKAKDGADLRGSVSRANSTSSLSGGSWKTPASRTNSNAGLKEDKKERKISGSQRGRRGAVSADELVNDTSAISSTSQESSWKSGKSKPVLGKRTGILLNSSRTDKEMRTLTELLNSYDQNGIPNQPGLLTFRPSSSEEKFRLEDNWTCIVDNPESLPKRVRNQQDAIWELISTEVSYIRTLKVITELFLACLCNLQSERILQEIDTELMFSNILEVCEVNHVLWDNCLLPTLTAARTNRTLLNPLHLHEGFMRFEETFQPYMKYCIEQTTCLHYVKEKRLESDLFKTYVAWCEARKDCERLRFTDLLVKPMQRLTKYPLLLKAIHKKTDDEEAKNALVQMNECVENFVFAVDSRLRHLHERDRLKSITSRIESYDPFDINNDEVEKAVKAHCMLDLTCPMPSCGNQQNRQLLFETSGVKLKDAGSSSKVDVHCFLFTDVLLVCKSLSKKGDRVKVIRQPFLVERLVTYELRDNSGLIVVYLNDFSVAASYFLLYTSDPRSFMDQIRRAQEQYREAKSQATSEKPQLGYLQDLDDEDDLDIPRSALLVAARSPRSSSHSSLVHSHSGSIDMSDPASVASMAGPPVPCPTPLFQGAAAAGGQGRATSFELGELRNPSMTCDDLDEQGRSRSMETRTSGPVCVTVTSPRPERRAFLLKGAGNNATSPNTLTVSIPFTHQQEVEEPKEYRSYPTSPTIQVPVMSSLPPKSLSPTSRFAAVLPQPFPGYSQSGASKPPLLKTKNVSGLVTHSAPPSEGPSPVHSLEGPKLPEEAISPPDSEDESGRKRISRRTCRPERRHHTADSFEHLKNQRDPSIHKRLSWNCGQQHDASSGVSGAAGRLVHSSDAFLKNKHVAKCLSSESVYSSSGVSSTGSLLFSSAGSGDACDCCCDATVVGSTDDQKRLTNGDEDEVPPSSAEGHHQLKTLGAPGDCIKIDVSEVKDGISSVQIVGAEGMPVAPGKPGKPSRSDLQKMKEFLLNSRSVEASEV</sequence>
<accession>L7M1D1</accession>
<evidence type="ECO:0000313" key="3">
    <source>
        <dbReference type="EMBL" id="JAA56948.1"/>
    </source>
</evidence>
<proteinExistence type="evidence at transcript level"/>
<feature type="compositionally biased region" description="Basic and acidic residues" evidence="1">
    <location>
        <begin position="1143"/>
        <end position="1154"/>
    </location>
</feature>
<feature type="region of interest" description="Disordered" evidence="1">
    <location>
        <begin position="1"/>
        <end position="25"/>
    </location>
</feature>
<feature type="compositionally biased region" description="Polar residues" evidence="1">
    <location>
        <begin position="360"/>
        <end position="384"/>
    </location>
</feature>
<feature type="compositionally biased region" description="Low complexity" evidence="1">
    <location>
        <begin position="901"/>
        <end position="913"/>
    </location>
</feature>
<dbReference type="InterPro" id="IPR035899">
    <property type="entry name" value="DBL_dom_sf"/>
</dbReference>
<dbReference type="CDD" id="cd13244">
    <property type="entry name" value="PH_PLEKHG5_G6"/>
    <property type="match status" value="1"/>
</dbReference>
<feature type="compositionally biased region" description="Low complexity" evidence="1">
    <location>
        <begin position="416"/>
        <end position="426"/>
    </location>
</feature>
<organism evidence="3">
    <name type="scientific">Rhipicephalus pulchellus</name>
    <name type="common">Yellow backed tick</name>
    <name type="synonym">Dermacentor pulchellus</name>
    <dbReference type="NCBI Taxonomy" id="72859"/>
    <lineage>
        <taxon>Eukaryota</taxon>
        <taxon>Metazoa</taxon>
        <taxon>Ecdysozoa</taxon>
        <taxon>Arthropoda</taxon>
        <taxon>Chelicerata</taxon>
        <taxon>Arachnida</taxon>
        <taxon>Acari</taxon>
        <taxon>Parasitiformes</taxon>
        <taxon>Ixodida</taxon>
        <taxon>Ixodoidea</taxon>
        <taxon>Ixodidae</taxon>
        <taxon>Rhipicephalinae</taxon>
        <taxon>Rhipicephalus</taxon>
        <taxon>Rhipicephalus</taxon>
    </lineage>
</organism>
<reference evidence="3" key="1">
    <citation type="submission" date="2012-11" db="EMBL/GenBank/DDBJ databases">
        <authorList>
            <person name="Lucero-Rivera Y.E."/>
            <person name="Tovar-Ramirez D."/>
        </authorList>
    </citation>
    <scope>NUCLEOTIDE SEQUENCE</scope>
    <source>
        <tissue evidence="3">Salivary gland</tissue>
    </source>
</reference>
<feature type="compositionally biased region" description="Low complexity" evidence="1">
    <location>
        <begin position="217"/>
        <end position="242"/>
    </location>
</feature>
<dbReference type="InterPro" id="IPR011993">
    <property type="entry name" value="PH-like_dom_sf"/>
</dbReference>
<dbReference type="PROSITE" id="PS50010">
    <property type="entry name" value="DH_2"/>
    <property type="match status" value="1"/>
</dbReference>
<evidence type="ECO:0000256" key="1">
    <source>
        <dbReference type="SAM" id="MobiDB-lite"/>
    </source>
</evidence>
<dbReference type="PANTHER" id="PTHR13217">
    <property type="entry name" value="PLECKSTRIN HOMOLOGY DOMAIN-CONTAINING FAMILY G MEMBER 7"/>
    <property type="match status" value="1"/>
</dbReference>
<feature type="domain" description="DH" evidence="2">
    <location>
        <begin position="508"/>
        <end position="700"/>
    </location>
</feature>
<dbReference type="GO" id="GO:0005085">
    <property type="term" value="F:guanyl-nucleotide exchange factor activity"/>
    <property type="evidence" value="ECO:0007669"/>
    <property type="project" value="InterPro"/>
</dbReference>
<dbReference type="InterPro" id="IPR000219">
    <property type="entry name" value="DH_dom"/>
</dbReference>
<reference evidence="3" key="2">
    <citation type="journal article" date="2015" name="J. Proteomics">
        <title>Sexual differences in the sialomes of the zebra tick, Rhipicephalus pulchellus.</title>
        <authorList>
            <person name="Tan A.W."/>
            <person name="Francischetti I.M."/>
            <person name="Slovak M."/>
            <person name="Kini R.M."/>
            <person name="Ribeiro J.M."/>
        </authorList>
    </citation>
    <scope>NUCLEOTIDE SEQUENCE</scope>
    <source>
        <tissue evidence="3">Salivary gland</tissue>
    </source>
</reference>
<dbReference type="PANTHER" id="PTHR13217:SF11">
    <property type="entry name" value="PLECKSTRIN HOMOLOGY DOMAIN-CONTAINING FAMILY G MEMBER 5"/>
    <property type="match status" value="1"/>
</dbReference>
<dbReference type="GO" id="GO:0005886">
    <property type="term" value="C:plasma membrane"/>
    <property type="evidence" value="ECO:0007669"/>
    <property type="project" value="TreeGrafter"/>
</dbReference>
<dbReference type="Gene3D" id="2.30.29.30">
    <property type="entry name" value="Pleckstrin-homology domain (PH domain)/Phosphotyrosine-binding domain (PTB)"/>
    <property type="match status" value="1"/>
</dbReference>
<feature type="compositionally biased region" description="Basic residues" evidence="1">
    <location>
        <begin position="1128"/>
        <end position="1142"/>
    </location>
</feature>
<dbReference type="GO" id="GO:0007266">
    <property type="term" value="P:Rho protein signal transduction"/>
    <property type="evidence" value="ECO:0007669"/>
    <property type="project" value="TreeGrafter"/>
</dbReference>